<feature type="transmembrane region" description="Helical" evidence="1">
    <location>
        <begin position="94"/>
        <end position="113"/>
    </location>
</feature>
<dbReference type="EMBL" id="CADCTH010000548">
    <property type="protein sequence ID" value="CAA9290102.1"/>
    <property type="molecule type" value="Genomic_DNA"/>
</dbReference>
<keyword evidence="1" id="KW-0812">Transmembrane</keyword>
<protein>
    <submittedName>
        <fullName evidence="2">Uncharacterized protein</fullName>
    </submittedName>
</protein>
<feature type="transmembrane region" description="Helical" evidence="1">
    <location>
        <begin position="31"/>
        <end position="53"/>
    </location>
</feature>
<gene>
    <name evidence="2" type="ORF">AVDCRST_MAG54-4363</name>
</gene>
<evidence type="ECO:0000256" key="1">
    <source>
        <dbReference type="SAM" id="Phobius"/>
    </source>
</evidence>
<accession>A0A6J4JXT9</accession>
<proteinExistence type="predicted"/>
<name>A0A6J4JXT9_9PSEU</name>
<organism evidence="2">
    <name type="scientific">uncultured Actinomycetospora sp</name>
    <dbReference type="NCBI Taxonomy" id="1135996"/>
    <lineage>
        <taxon>Bacteria</taxon>
        <taxon>Bacillati</taxon>
        <taxon>Actinomycetota</taxon>
        <taxon>Actinomycetes</taxon>
        <taxon>Pseudonocardiales</taxon>
        <taxon>Pseudonocardiaceae</taxon>
        <taxon>Actinomycetospora</taxon>
        <taxon>environmental samples</taxon>
    </lineage>
</organism>
<keyword evidence="1" id="KW-1133">Transmembrane helix</keyword>
<reference evidence="2" key="1">
    <citation type="submission" date="2020-02" db="EMBL/GenBank/DDBJ databases">
        <authorList>
            <person name="Meier V. D."/>
        </authorList>
    </citation>
    <scope>NUCLEOTIDE SEQUENCE</scope>
    <source>
        <strain evidence="2">AVDCRST_MAG54</strain>
    </source>
</reference>
<feature type="transmembrane region" description="Helical" evidence="1">
    <location>
        <begin position="125"/>
        <end position="142"/>
    </location>
</feature>
<sequence>MGTAATGRDVRAIATEHLDQEARRFTRRTRVAMALEGVLAVALGGAGVVIAMGSDAATAAVAGFRLGLPQFAVLAGLGALLLVSLRSRTALRRAAVVSAVVATAMFVAGGVHYPHGVWDINTAGIFLPAVIALAGFVEYVFLSSVEFVSAPSDTPDAAGRA</sequence>
<feature type="transmembrane region" description="Helical" evidence="1">
    <location>
        <begin position="59"/>
        <end position="82"/>
    </location>
</feature>
<dbReference type="AlphaFoldDB" id="A0A6J4JXT9"/>
<keyword evidence="1" id="KW-0472">Membrane</keyword>
<evidence type="ECO:0000313" key="2">
    <source>
        <dbReference type="EMBL" id="CAA9290102.1"/>
    </source>
</evidence>